<accession>A0ABP6S2U5</accession>
<feature type="region of interest" description="Disordered" evidence="1">
    <location>
        <begin position="1"/>
        <end position="25"/>
    </location>
</feature>
<name>A0ABP6S2U5_9PSEU</name>
<gene>
    <name evidence="2" type="ORF">GCM10020366_69970</name>
</gene>
<dbReference type="EMBL" id="BAAAYK010000039">
    <property type="protein sequence ID" value="GAA3366409.1"/>
    <property type="molecule type" value="Genomic_DNA"/>
</dbReference>
<sequence>MIEPVASVPAEHQFGQQRPGAAPVRRRFLPEPAHRQAADAAQLALQQAGGAVEPFGRRVRCFEREVDLRADLGHAISQLSGAVITTGIPNDDDR</sequence>
<comment type="caution">
    <text evidence="2">The sequence shown here is derived from an EMBL/GenBank/DDBJ whole genome shotgun (WGS) entry which is preliminary data.</text>
</comment>
<proteinExistence type="predicted"/>
<keyword evidence="3" id="KW-1185">Reference proteome</keyword>
<dbReference type="Proteomes" id="UP001500483">
    <property type="component" value="Unassembled WGS sequence"/>
</dbReference>
<reference evidence="3" key="1">
    <citation type="journal article" date="2019" name="Int. J. Syst. Evol. Microbiol.">
        <title>The Global Catalogue of Microorganisms (GCM) 10K type strain sequencing project: providing services to taxonomists for standard genome sequencing and annotation.</title>
        <authorList>
            <consortium name="The Broad Institute Genomics Platform"/>
            <consortium name="The Broad Institute Genome Sequencing Center for Infectious Disease"/>
            <person name="Wu L."/>
            <person name="Ma J."/>
        </authorList>
    </citation>
    <scope>NUCLEOTIDE SEQUENCE [LARGE SCALE GENOMIC DNA]</scope>
    <source>
        <strain evidence="3">JCM 9687</strain>
    </source>
</reference>
<evidence type="ECO:0000256" key="1">
    <source>
        <dbReference type="SAM" id="MobiDB-lite"/>
    </source>
</evidence>
<evidence type="ECO:0000313" key="2">
    <source>
        <dbReference type="EMBL" id="GAA3366409.1"/>
    </source>
</evidence>
<protein>
    <submittedName>
        <fullName evidence="2">Uncharacterized protein</fullName>
    </submittedName>
</protein>
<organism evidence="2 3">
    <name type="scientific">Saccharopolyspora gregorii</name>
    <dbReference type="NCBI Taxonomy" id="33914"/>
    <lineage>
        <taxon>Bacteria</taxon>
        <taxon>Bacillati</taxon>
        <taxon>Actinomycetota</taxon>
        <taxon>Actinomycetes</taxon>
        <taxon>Pseudonocardiales</taxon>
        <taxon>Pseudonocardiaceae</taxon>
        <taxon>Saccharopolyspora</taxon>
    </lineage>
</organism>
<evidence type="ECO:0000313" key="3">
    <source>
        <dbReference type="Proteomes" id="UP001500483"/>
    </source>
</evidence>